<dbReference type="EMBL" id="AP022590">
    <property type="protein sequence ID" value="BBY38896.1"/>
    <property type="molecule type" value="Genomic_DNA"/>
</dbReference>
<organism evidence="1 2">
    <name type="scientific">Mycobacterium mantenii</name>
    <dbReference type="NCBI Taxonomy" id="560555"/>
    <lineage>
        <taxon>Bacteria</taxon>
        <taxon>Bacillati</taxon>
        <taxon>Actinomycetota</taxon>
        <taxon>Actinomycetes</taxon>
        <taxon>Mycobacteriales</taxon>
        <taxon>Mycobacteriaceae</taxon>
        <taxon>Mycobacterium</taxon>
        <taxon>Mycobacterium avium complex (MAC)</taxon>
    </lineage>
</organism>
<name>A0ABN6AB90_MYCNT</name>
<dbReference type="Proteomes" id="UP000465812">
    <property type="component" value="Chromosome"/>
</dbReference>
<reference evidence="1 2" key="1">
    <citation type="journal article" date="2019" name="Emerg. Microbes Infect.">
        <title>Comprehensive subspecies identification of 175 nontuberculous mycobacteria species based on 7547 genomic profiles.</title>
        <authorList>
            <person name="Matsumoto Y."/>
            <person name="Kinjo T."/>
            <person name="Motooka D."/>
            <person name="Nabeya D."/>
            <person name="Jung N."/>
            <person name="Uechi K."/>
            <person name="Horii T."/>
            <person name="Iida T."/>
            <person name="Fujita J."/>
            <person name="Nakamura S."/>
        </authorList>
    </citation>
    <scope>NUCLEOTIDE SEQUENCE [LARGE SCALE GENOMIC DNA]</scope>
    <source>
        <strain evidence="1 2">JCM 18113</strain>
    </source>
</reference>
<evidence type="ECO:0000313" key="2">
    <source>
        <dbReference type="Proteomes" id="UP000465812"/>
    </source>
</evidence>
<gene>
    <name evidence="1" type="ORF">MMAN_30300</name>
</gene>
<protein>
    <submittedName>
        <fullName evidence="1">Uncharacterized protein</fullName>
    </submittedName>
</protein>
<proteinExistence type="predicted"/>
<sequence>MSSIHLADAANAVVAALTCQAGTYNVVDDQPVTARDSALAMGAALGAKPWLRGPGRLALLLGDRATSLTRSLRVSNARLLGDRHGGVVEWVSVQPAPDTRKRGPR</sequence>
<dbReference type="InterPro" id="IPR036291">
    <property type="entry name" value="NAD(P)-bd_dom_sf"/>
</dbReference>
<accession>A0ABN6AB90</accession>
<keyword evidence="2" id="KW-1185">Reference proteome</keyword>
<evidence type="ECO:0000313" key="1">
    <source>
        <dbReference type="EMBL" id="BBY38896.1"/>
    </source>
</evidence>
<dbReference type="SUPFAM" id="SSF51735">
    <property type="entry name" value="NAD(P)-binding Rossmann-fold domains"/>
    <property type="match status" value="1"/>
</dbReference>
<dbReference type="Gene3D" id="3.40.50.720">
    <property type="entry name" value="NAD(P)-binding Rossmann-like Domain"/>
    <property type="match status" value="1"/>
</dbReference>